<feature type="region of interest" description="Disordered" evidence="1">
    <location>
        <begin position="506"/>
        <end position="535"/>
    </location>
</feature>
<feature type="transmembrane region" description="Helical" evidence="2">
    <location>
        <begin position="52"/>
        <end position="76"/>
    </location>
</feature>
<keyword evidence="2" id="KW-1133">Transmembrane helix</keyword>
<evidence type="ECO:0000313" key="4">
    <source>
        <dbReference type="EMBL" id="KAG2378663.1"/>
    </source>
</evidence>
<dbReference type="InterPro" id="IPR016137">
    <property type="entry name" value="RGS"/>
</dbReference>
<dbReference type="RefSeq" id="XP_044545925.1">
    <property type="nucleotide sequence ID" value="XM_044698364.1"/>
</dbReference>
<dbReference type="Gene3D" id="1.10.167.10">
    <property type="entry name" value="Regulator of G-protein Signalling 4, domain 2"/>
    <property type="match status" value="1"/>
</dbReference>
<name>A0AA88GHI5_NAELO</name>
<comment type="caution">
    <text evidence="4">The sequence shown here is derived from an EMBL/GenBank/DDBJ whole genome shotgun (WGS) entry which is preliminary data.</text>
</comment>
<gene>
    <name evidence="4" type="ORF">C9374_008302</name>
</gene>
<keyword evidence="5" id="KW-1185">Reference proteome</keyword>
<feature type="region of interest" description="Disordered" evidence="1">
    <location>
        <begin position="356"/>
        <end position="378"/>
    </location>
</feature>
<dbReference type="AlphaFoldDB" id="A0AA88GHI5"/>
<feature type="transmembrane region" description="Helical" evidence="2">
    <location>
        <begin position="243"/>
        <end position="269"/>
    </location>
</feature>
<keyword evidence="2" id="KW-0472">Membrane</keyword>
<dbReference type="SMART" id="SM00315">
    <property type="entry name" value="RGS"/>
    <property type="match status" value="1"/>
</dbReference>
<evidence type="ECO:0000256" key="2">
    <source>
        <dbReference type="SAM" id="Phobius"/>
    </source>
</evidence>
<evidence type="ECO:0000259" key="3">
    <source>
        <dbReference type="SMART" id="SM00315"/>
    </source>
</evidence>
<organism evidence="4 5">
    <name type="scientific">Naegleria lovaniensis</name>
    <name type="common">Amoeba</name>
    <dbReference type="NCBI Taxonomy" id="51637"/>
    <lineage>
        <taxon>Eukaryota</taxon>
        <taxon>Discoba</taxon>
        <taxon>Heterolobosea</taxon>
        <taxon>Tetramitia</taxon>
        <taxon>Eutetramitia</taxon>
        <taxon>Vahlkampfiidae</taxon>
        <taxon>Naegleria</taxon>
    </lineage>
</organism>
<dbReference type="InterPro" id="IPR044926">
    <property type="entry name" value="RGS_subdomain_2"/>
</dbReference>
<dbReference type="SUPFAM" id="SSF48097">
    <property type="entry name" value="Regulator of G-protein signaling, RGS"/>
    <property type="match status" value="1"/>
</dbReference>
<keyword evidence="2" id="KW-0812">Transmembrane</keyword>
<evidence type="ECO:0000256" key="1">
    <source>
        <dbReference type="SAM" id="MobiDB-lite"/>
    </source>
</evidence>
<evidence type="ECO:0000313" key="5">
    <source>
        <dbReference type="Proteomes" id="UP000816034"/>
    </source>
</evidence>
<dbReference type="InterPro" id="IPR036305">
    <property type="entry name" value="RGS_sf"/>
</dbReference>
<accession>A0AA88GHI5</accession>
<dbReference type="Proteomes" id="UP000816034">
    <property type="component" value="Unassembled WGS sequence"/>
</dbReference>
<proteinExistence type="predicted"/>
<feature type="region of interest" description="Disordered" evidence="1">
    <location>
        <begin position="425"/>
        <end position="452"/>
    </location>
</feature>
<dbReference type="EMBL" id="PYSW02000032">
    <property type="protein sequence ID" value="KAG2378663.1"/>
    <property type="molecule type" value="Genomic_DNA"/>
</dbReference>
<reference evidence="4 5" key="1">
    <citation type="journal article" date="2018" name="BMC Genomics">
        <title>The genome of Naegleria lovaniensis, the basis for a comparative approach to unravel pathogenicity factors of the human pathogenic amoeba N. fowleri.</title>
        <authorList>
            <person name="Liechti N."/>
            <person name="Schurch N."/>
            <person name="Bruggmann R."/>
            <person name="Wittwer M."/>
        </authorList>
    </citation>
    <scope>NUCLEOTIDE SEQUENCE [LARGE SCALE GENOMIC DNA]</scope>
    <source>
        <strain evidence="4 5">ATCC 30569</strain>
    </source>
</reference>
<feature type="compositionally biased region" description="Polar residues" evidence="1">
    <location>
        <begin position="506"/>
        <end position="523"/>
    </location>
</feature>
<dbReference type="GeneID" id="68100756"/>
<feature type="domain" description="RGS" evidence="3">
    <location>
        <begin position="286"/>
        <end position="497"/>
    </location>
</feature>
<sequence length="550" mass="61675">MSSTAKTQKQPTKAFILGRFRNTSHDLLSTEKSLLSIPTCFGKIELSGLRCISLFSMFVNIAAFCVLLAILVQVYYLQSNHNFLIVEYTVDAARFRDIITNSVKTATLYAACLPVLNISVMSKGINTTTAVMTSSLVTTQLNNYNRFMDRFPVFLNRVISNLTQEEIQLLQLNDTSLYVNSSSIQLEAQAASLLKKGQSLEALKLLLTDEYLNISSTANKLEPIVKYVNDKELATNTKLSSGALAGLVIVCVSMAIVIPVVVLTLVCALNRDALYRKRLQRANAVMLIDTMQDSQLRELFRKHCEKEHSLDNYLFLERIGEYKNLCAKSFEIKSVLFDYSSSDMNDDSMSVTTAITNNSDLSENGKKKKKSPHQYTEQDLKEVEKKKFELATLIYSEFLRIEGAHSVNISKKMADTVKLELERISTTTSGSSTEKEVTSPNTTSSSTDQERPSVGIFDWEEKTLSERLFDELENEIAIVMIDTHHRFKLSLEFQKQMKIHNIQTKLKQQQKGASSSNPTTANVISPPPSNSVQQQNTVVNFNTSTTTVND</sequence>
<protein>
    <recommendedName>
        <fullName evidence="3">RGS domain-containing protein</fullName>
    </recommendedName>
</protein>